<sequence length="301" mass="33879">MYFSGKEKWGYTKGDLPPPPPHFRLTLIFGNPALIGNFIRFPTTKVVWDSMATTFFDTDISQVYDLKRHLSQLKQAGGPIEKYYNDLQGLWREVDFRRPNPMTCPRDIERYNALVQEDHVYIFLDGLDNHLNKVRADVLQMHPFQTVEQAYARNKKKIENAIGRGQTSLATKTSPLSLVSQVDTTNTFDAAPEGNIGCALISNSQCGGEGWIIDFGATDHMTPNWNEIICYTTLRRQSIYNANGTSYPVTGAGNVDLTPSLSLSHTLLVPSLSNHFLYVGQLTDALKCCFLMYPSFCFVDT</sequence>
<evidence type="ECO:0000259" key="1">
    <source>
        <dbReference type="Pfam" id="PF22936"/>
    </source>
</evidence>
<dbReference type="InterPro" id="IPR054722">
    <property type="entry name" value="PolX-like_BBD"/>
</dbReference>
<dbReference type="PANTHER" id="PTHR37610:SF38">
    <property type="entry name" value="RETROTRANSPOSON COPIA-LIKE N-TERMINAL DOMAIN-CONTAINING PROTEIN"/>
    <property type="match status" value="1"/>
</dbReference>
<dbReference type="Pfam" id="PF22936">
    <property type="entry name" value="Pol_BBD"/>
    <property type="match status" value="1"/>
</dbReference>
<dbReference type="OMA" id="MEPEHAD"/>
<dbReference type="InParanoid" id="A0A059DHH1"/>
<protein>
    <recommendedName>
        <fullName evidence="1">Retrovirus-related Pol polyprotein from transposon TNT 1-94-like beta-barrel domain-containing protein</fullName>
    </recommendedName>
</protein>
<dbReference type="AlphaFoldDB" id="A0A059DHH1"/>
<proteinExistence type="predicted"/>
<name>A0A059DHH1_EUCGR</name>
<organism evidence="2">
    <name type="scientific">Eucalyptus grandis</name>
    <name type="common">Flooded gum</name>
    <dbReference type="NCBI Taxonomy" id="71139"/>
    <lineage>
        <taxon>Eukaryota</taxon>
        <taxon>Viridiplantae</taxon>
        <taxon>Streptophyta</taxon>
        <taxon>Embryophyta</taxon>
        <taxon>Tracheophyta</taxon>
        <taxon>Spermatophyta</taxon>
        <taxon>Magnoliopsida</taxon>
        <taxon>eudicotyledons</taxon>
        <taxon>Gunneridae</taxon>
        <taxon>Pentapetalae</taxon>
        <taxon>rosids</taxon>
        <taxon>malvids</taxon>
        <taxon>Myrtales</taxon>
        <taxon>Myrtaceae</taxon>
        <taxon>Myrtoideae</taxon>
        <taxon>Eucalypteae</taxon>
        <taxon>Eucalyptus</taxon>
    </lineage>
</organism>
<dbReference type="Gramene" id="KCW89987">
    <property type="protein sequence ID" value="KCW89987"/>
    <property type="gene ID" value="EUGRSUZ_A02186"/>
</dbReference>
<evidence type="ECO:0000313" key="2">
    <source>
        <dbReference type="EMBL" id="KCW89987.1"/>
    </source>
</evidence>
<reference evidence="2" key="1">
    <citation type="submission" date="2013-07" db="EMBL/GenBank/DDBJ databases">
        <title>The genome of Eucalyptus grandis.</title>
        <authorList>
            <person name="Schmutz J."/>
            <person name="Hayes R."/>
            <person name="Myburg A."/>
            <person name="Tuskan G."/>
            <person name="Grattapaglia D."/>
            <person name="Rokhsar D.S."/>
        </authorList>
    </citation>
    <scope>NUCLEOTIDE SEQUENCE</scope>
    <source>
        <tissue evidence="2">Leaf extractions</tissue>
    </source>
</reference>
<gene>
    <name evidence="2" type="ORF">EUGRSUZ_A02186</name>
</gene>
<feature type="domain" description="Retrovirus-related Pol polyprotein from transposon TNT 1-94-like beta-barrel" evidence="1">
    <location>
        <begin position="211"/>
        <end position="284"/>
    </location>
</feature>
<accession>A0A059DHH1</accession>
<dbReference type="PANTHER" id="PTHR37610">
    <property type="entry name" value="CCHC-TYPE DOMAIN-CONTAINING PROTEIN"/>
    <property type="match status" value="1"/>
</dbReference>
<dbReference type="EMBL" id="KK198753">
    <property type="protein sequence ID" value="KCW89987.1"/>
    <property type="molecule type" value="Genomic_DNA"/>
</dbReference>